<proteinExistence type="predicted"/>
<gene>
    <name evidence="1" type="ORF">IFM89_018595</name>
</gene>
<name>A0A835I4E4_9MAGN</name>
<comment type="caution">
    <text evidence="1">The sequence shown here is derived from an EMBL/GenBank/DDBJ whole genome shotgun (WGS) entry which is preliminary data.</text>
</comment>
<keyword evidence="2" id="KW-1185">Reference proteome</keyword>
<organism evidence="1 2">
    <name type="scientific">Coptis chinensis</name>
    <dbReference type="NCBI Taxonomy" id="261450"/>
    <lineage>
        <taxon>Eukaryota</taxon>
        <taxon>Viridiplantae</taxon>
        <taxon>Streptophyta</taxon>
        <taxon>Embryophyta</taxon>
        <taxon>Tracheophyta</taxon>
        <taxon>Spermatophyta</taxon>
        <taxon>Magnoliopsida</taxon>
        <taxon>Ranunculales</taxon>
        <taxon>Ranunculaceae</taxon>
        <taxon>Coptidoideae</taxon>
        <taxon>Coptis</taxon>
    </lineage>
</organism>
<evidence type="ECO:0000313" key="2">
    <source>
        <dbReference type="Proteomes" id="UP000631114"/>
    </source>
</evidence>
<dbReference type="Proteomes" id="UP000631114">
    <property type="component" value="Unassembled WGS sequence"/>
</dbReference>
<dbReference type="EMBL" id="JADFTS010000004">
    <property type="protein sequence ID" value="KAF9609798.1"/>
    <property type="molecule type" value="Genomic_DNA"/>
</dbReference>
<evidence type="ECO:0000313" key="1">
    <source>
        <dbReference type="EMBL" id="KAF9609798.1"/>
    </source>
</evidence>
<accession>A0A835I4E4</accession>
<protein>
    <submittedName>
        <fullName evidence="1">Uncharacterized protein</fullName>
    </submittedName>
</protein>
<dbReference type="AlphaFoldDB" id="A0A835I4E4"/>
<sequence length="96" mass="10917">MSDASNFHACNPQDQTSSCLAHLHFHGNSLANGNVSSTTCMHKVLITPTWREANFSATQATKQGCRLLDHMRILEDGRPNWLTQWEHPALNYYRFS</sequence>
<reference evidence="1 2" key="1">
    <citation type="submission" date="2020-10" db="EMBL/GenBank/DDBJ databases">
        <title>The Coptis chinensis genome and diversification of protoberbering-type alkaloids.</title>
        <authorList>
            <person name="Wang B."/>
            <person name="Shu S."/>
            <person name="Song C."/>
            <person name="Liu Y."/>
        </authorList>
    </citation>
    <scope>NUCLEOTIDE SEQUENCE [LARGE SCALE GENOMIC DNA]</scope>
    <source>
        <strain evidence="1">HL-2020</strain>
        <tissue evidence="1">Leaf</tissue>
    </source>
</reference>